<sequence length="237" mass="26587">MTTVDWTFVRDAIERDILDGHLAPGDRMPTEPELVKQYGVGRHSLRRAIAALAKQGKLSVEQGRGTFVSAPKMLHYELGKRTRLRQNLADQTVDISRELLEAEVVAAPNRVAQALDIAAQAQVHHSRRLTSADGLPIAFGSIYHSVDRFPCFQERRAVFGSITETYRSYGIDDYIRMETTFYSRQARPDEARMLHQHPDLSVTIIRAIDALPDGQPISFSEIIWAASRVRFSVVSGA</sequence>
<evidence type="ECO:0000256" key="2">
    <source>
        <dbReference type="ARBA" id="ARBA00023125"/>
    </source>
</evidence>
<gene>
    <name evidence="5" type="ORF">GCM10011363_33820</name>
</gene>
<dbReference type="SUPFAM" id="SSF46785">
    <property type="entry name" value="Winged helix' DNA-binding domain"/>
    <property type="match status" value="1"/>
</dbReference>
<keyword evidence="3" id="KW-0804">Transcription</keyword>
<dbReference type="Proteomes" id="UP000645462">
    <property type="component" value="Unassembled WGS sequence"/>
</dbReference>
<dbReference type="InterPro" id="IPR036388">
    <property type="entry name" value="WH-like_DNA-bd_sf"/>
</dbReference>
<dbReference type="Gene3D" id="1.10.10.10">
    <property type="entry name" value="Winged helix-like DNA-binding domain superfamily/Winged helix DNA-binding domain"/>
    <property type="match status" value="1"/>
</dbReference>
<dbReference type="InterPro" id="IPR028978">
    <property type="entry name" value="Chorismate_lyase_/UTRA_dom_sf"/>
</dbReference>
<dbReference type="RefSeq" id="WP_188483222.1">
    <property type="nucleotide sequence ID" value="NZ_BMFC01000010.1"/>
</dbReference>
<dbReference type="SMART" id="SM00866">
    <property type="entry name" value="UTRA"/>
    <property type="match status" value="1"/>
</dbReference>
<dbReference type="InterPro" id="IPR050679">
    <property type="entry name" value="Bact_HTH_transcr_reg"/>
</dbReference>
<evidence type="ECO:0000313" key="5">
    <source>
        <dbReference type="EMBL" id="GGC14516.1"/>
    </source>
</evidence>
<comment type="caution">
    <text evidence="5">The sequence shown here is derived from an EMBL/GenBank/DDBJ whole genome shotgun (WGS) entry which is preliminary data.</text>
</comment>
<dbReference type="NCBIfam" id="TIGR02325">
    <property type="entry name" value="C_P_lyase_phnF"/>
    <property type="match status" value="1"/>
</dbReference>
<dbReference type="SUPFAM" id="SSF64288">
    <property type="entry name" value="Chorismate lyase-like"/>
    <property type="match status" value="1"/>
</dbReference>
<dbReference type="PANTHER" id="PTHR44846">
    <property type="entry name" value="MANNOSYL-D-GLYCERATE TRANSPORT/METABOLISM SYSTEM REPRESSOR MNGR-RELATED"/>
    <property type="match status" value="1"/>
</dbReference>
<dbReference type="InterPro" id="IPR012702">
    <property type="entry name" value="CP_lyase_PhnF"/>
</dbReference>
<dbReference type="InterPro" id="IPR000524">
    <property type="entry name" value="Tscrpt_reg_HTH_GntR"/>
</dbReference>
<dbReference type="EMBL" id="BMFC01000010">
    <property type="protein sequence ID" value="GGC14516.1"/>
    <property type="molecule type" value="Genomic_DNA"/>
</dbReference>
<proteinExistence type="predicted"/>
<dbReference type="PRINTS" id="PR00035">
    <property type="entry name" value="HTHGNTR"/>
</dbReference>
<dbReference type="CDD" id="cd07377">
    <property type="entry name" value="WHTH_GntR"/>
    <property type="match status" value="1"/>
</dbReference>
<evidence type="ECO:0000259" key="4">
    <source>
        <dbReference type="PROSITE" id="PS50949"/>
    </source>
</evidence>
<evidence type="ECO:0000256" key="1">
    <source>
        <dbReference type="ARBA" id="ARBA00023015"/>
    </source>
</evidence>
<accession>A0ABQ1L249</accession>
<keyword evidence="1" id="KW-0805">Transcription regulation</keyword>
<dbReference type="Pfam" id="PF00392">
    <property type="entry name" value="GntR"/>
    <property type="match status" value="1"/>
</dbReference>
<protein>
    <submittedName>
        <fullName evidence="5">Phosphonate metabolism transcriptional regulator PhnF</fullName>
    </submittedName>
</protein>
<name>A0ABQ1L249_9RHOB</name>
<dbReference type="SMART" id="SM00345">
    <property type="entry name" value="HTH_GNTR"/>
    <property type="match status" value="1"/>
</dbReference>
<keyword evidence="2" id="KW-0238">DNA-binding</keyword>
<feature type="domain" description="HTH gntR-type" evidence="4">
    <location>
        <begin position="3"/>
        <end position="71"/>
    </location>
</feature>
<dbReference type="PROSITE" id="PS50949">
    <property type="entry name" value="HTH_GNTR"/>
    <property type="match status" value="1"/>
</dbReference>
<evidence type="ECO:0000256" key="3">
    <source>
        <dbReference type="ARBA" id="ARBA00023163"/>
    </source>
</evidence>
<dbReference type="InterPro" id="IPR036390">
    <property type="entry name" value="WH_DNA-bd_sf"/>
</dbReference>
<dbReference type="Pfam" id="PF07702">
    <property type="entry name" value="UTRA"/>
    <property type="match status" value="1"/>
</dbReference>
<evidence type="ECO:0000313" key="6">
    <source>
        <dbReference type="Proteomes" id="UP000645462"/>
    </source>
</evidence>
<dbReference type="PANTHER" id="PTHR44846:SF1">
    <property type="entry name" value="MANNOSYL-D-GLYCERATE TRANSPORT_METABOLISM SYSTEM REPRESSOR MNGR-RELATED"/>
    <property type="match status" value="1"/>
</dbReference>
<reference evidence="6" key="1">
    <citation type="journal article" date="2019" name="Int. J. Syst. Evol. Microbiol.">
        <title>The Global Catalogue of Microorganisms (GCM) 10K type strain sequencing project: providing services to taxonomists for standard genome sequencing and annotation.</title>
        <authorList>
            <consortium name="The Broad Institute Genomics Platform"/>
            <consortium name="The Broad Institute Genome Sequencing Center for Infectious Disease"/>
            <person name="Wu L."/>
            <person name="Ma J."/>
        </authorList>
    </citation>
    <scope>NUCLEOTIDE SEQUENCE [LARGE SCALE GENOMIC DNA]</scope>
    <source>
        <strain evidence="6">CGMCC 1.12478</strain>
    </source>
</reference>
<dbReference type="InterPro" id="IPR011663">
    <property type="entry name" value="UTRA"/>
</dbReference>
<organism evidence="5 6">
    <name type="scientific">Marivita lacus</name>
    <dbReference type="NCBI Taxonomy" id="1323742"/>
    <lineage>
        <taxon>Bacteria</taxon>
        <taxon>Pseudomonadati</taxon>
        <taxon>Pseudomonadota</taxon>
        <taxon>Alphaproteobacteria</taxon>
        <taxon>Rhodobacterales</taxon>
        <taxon>Roseobacteraceae</taxon>
        <taxon>Marivita</taxon>
    </lineage>
</organism>
<dbReference type="Gene3D" id="3.40.1410.10">
    <property type="entry name" value="Chorismate lyase-like"/>
    <property type="match status" value="1"/>
</dbReference>
<keyword evidence="6" id="KW-1185">Reference proteome</keyword>